<dbReference type="PANTHER" id="PTHR38766">
    <property type="entry name" value="FLAGELLAR PROTEIN FLIO"/>
    <property type="match status" value="1"/>
</dbReference>
<feature type="domain" description="Flagellar motor switch protein FliN N-terminal" evidence="9">
    <location>
        <begin position="20"/>
        <end position="52"/>
    </location>
</feature>
<feature type="compositionally biased region" description="Basic and acidic residues" evidence="8">
    <location>
        <begin position="101"/>
        <end position="112"/>
    </location>
</feature>
<dbReference type="Pfam" id="PF04347">
    <property type="entry name" value="FliO"/>
    <property type="match status" value="1"/>
</dbReference>
<dbReference type="GO" id="GO:0009425">
    <property type="term" value="C:bacterial-type flagellum basal body"/>
    <property type="evidence" value="ECO:0007669"/>
    <property type="project" value="UniProtKB-SubCell"/>
</dbReference>
<dbReference type="GO" id="GO:0044781">
    <property type="term" value="P:bacterial-type flagellum organization"/>
    <property type="evidence" value="ECO:0007669"/>
    <property type="project" value="UniProtKB-UniRule"/>
</dbReference>
<dbReference type="STRING" id="1055526.BKIR_c33_3873"/>
<evidence type="ECO:0000256" key="4">
    <source>
        <dbReference type="ARBA" id="ARBA00023136"/>
    </source>
</evidence>
<gene>
    <name evidence="10" type="ORF">BKIR_c33_3873</name>
</gene>
<keyword evidence="3 7" id="KW-1133">Transmembrane helix</keyword>
<dbReference type="EMBL" id="CAFE01000186">
    <property type="protein sequence ID" value="CCD38688.1"/>
    <property type="molecule type" value="Genomic_DNA"/>
</dbReference>
<evidence type="ECO:0000256" key="8">
    <source>
        <dbReference type="SAM" id="MobiDB-lite"/>
    </source>
</evidence>
<evidence type="ECO:0000256" key="2">
    <source>
        <dbReference type="ARBA" id="ARBA00022692"/>
    </source>
</evidence>
<dbReference type="InterPro" id="IPR052205">
    <property type="entry name" value="FliO/MopB"/>
</dbReference>
<comment type="caution">
    <text evidence="10">The sequence shown here is derived from an EMBL/GenBank/DDBJ whole genome shotgun (WGS) entry which is preliminary data.</text>
</comment>
<proteinExistence type="inferred from homology"/>
<sequence length="311" mass="32791">MDMSDLMQDGTLPGTEAASDDVVMDDWASALAEQNGNEAPAASAGVFQPLSKAAAPSTRNDIDMILDIPVLTVELGRTKIAIRNLLQTGAGLGRGARRSRWRADGRARERLPHRAGRSRRQRQVRHSPDRHHHPVRTHPEAESMKRLAVAVLSAAPLFARAADMNAVNHAAQITSGVGAGTAVPSFGFGAVLQTLVGLVVVIGFVFGYAWLARKFGFQGGRHTGLVKVVGGASLGNKERVAVVEVGDTWLVLGAGPGNVRLLHTMPAGSAQAEGVGVQGSSPAQALSGSFGQRFCDALANEAAKRLQKFFK</sequence>
<organism evidence="10 11">
    <name type="scientific">Candidatus Paraburkholderia kirkii UZHbot1</name>
    <dbReference type="NCBI Taxonomy" id="1055526"/>
    <lineage>
        <taxon>Bacteria</taxon>
        <taxon>Pseudomonadati</taxon>
        <taxon>Pseudomonadota</taxon>
        <taxon>Betaproteobacteria</taxon>
        <taxon>Burkholderiales</taxon>
        <taxon>Burkholderiaceae</taxon>
        <taxon>Paraburkholderia</taxon>
    </lineage>
</organism>
<dbReference type="GO" id="GO:0005886">
    <property type="term" value="C:plasma membrane"/>
    <property type="evidence" value="ECO:0007669"/>
    <property type="project" value="UniProtKB-SubCell"/>
</dbReference>
<reference evidence="10 11" key="2">
    <citation type="submission" date="2011-10" db="EMBL/GenBank/DDBJ databases">
        <title>Draft genome sequence of Candidatus Burkholderia kirkii.</title>
        <authorList>
            <person name="Carlier A.L."/>
            <person name="Eberl L."/>
        </authorList>
    </citation>
    <scope>NUCLEOTIDE SEQUENCE [LARGE SCALE GENOMIC DNA]</scope>
    <source>
        <strain evidence="10 11">UZHbot1</strain>
    </source>
</reference>
<comment type="subcellular location">
    <subcellularLocation>
        <location evidence="7">Cell membrane</location>
    </subcellularLocation>
    <subcellularLocation>
        <location evidence="7">Bacterial flagellum basal body</location>
    </subcellularLocation>
</comment>
<reference evidence="10 11" key="1">
    <citation type="submission" date="2011-09" db="EMBL/GenBank/DDBJ databases">
        <authorList>
            <person name="Carlier A."/>
        </authorList>
    </citation>
    <scope>NUCLEOTIDE SEQUENCE [LARGE SCALE GENOMIC DNA]</scope>
    <source>
        <strain evidence="10 11">UZHbot1</strain>
    </source>
</reference>
<dbReference type="AlphaFoldDB" id="G4MC09"/>
<evidence type="ECO:0000313" key="10">
    <source>
        <dbReference type="EMBL" id="CCD38688.1"/>
    </source>
</evidence>
<keyword evidence="11" id="KW-1185">Reference proteome</keyword>
<evidence type="ECO:0000259" key="9">
    <source>
        <dbReference type="Pfam" id="PF16973"/>
    </source>
</evidence>
<evidence type="ECO:0000256" key="1">
    <source>
        <dbReference type="ARBA" id="ARBA00022475"/>
    </source>
</evidence>
<dbReference type="InterPro" id="IPR031576">
    <property type="entry name" value="FliN_N"/>
</dbReference>
<keyword evidence="10" id="KW-0282">Flagellum</keyword>
<dbReference type="Proteomes" id="UP000003511">
    <property type="component" value="Unassembled WGS sequence"/>
</dbReference>
<feature type="transmembrane region" description="Helical" evidence="7">
    <location>
        <begin position="190"/>
        <end position="211"/>
    </location>
</feature>
<name>G4MC09_9BURK</name>
<evidence type="ECO:0000256" key="6">
    <source>
        <dbReference type="ARBA" id="ARBA00037937"/>
    </source>
</evidence>
<keyword evidence="10" id="KW-0969">Cilium</keyword>
<keyword evidence="2 7" id="KW-0812">Transmembrane</keyword>
<evidence type="ECO:0000313" key="11">
    <source>
        <dbReference type="Proteomes" id="UP000003511"/>
    </source>
</evidence>
<dbReference type="InterPro" id="IPR022781">
    <property type="entry name" value="Flagellar_biosynth_FliO"/>
</dbReference>
<evidence type="ECO:0000256" key="5">
    <source>
        <dbReference type="ARBA" id="ARBA00023143"/>
    </source>
</evidence>
<evidence type="ECO:0000256" key="7">
    <source>
        <dbReference type="RuleBase" id="RU362064"/>
    </source>
</evidence>
<keyword evidence="5 7" id="KW-0975">Bacterial flagellum</keyword>
<keyword evidence="4 7" id="KW-0472">Membrane</keyword>
<evidence type="ECO:0000256" key="3">
    <source>
        <dbReference type="ARBA" id="ARBA00022989"/>
    </source>
</evidence>
<keyword evidence="1 7" id="KW-1003">Cell membrane</keyword>
<protein>
    <recommendedName>
        <fullName evidence="7">Flagellar protein</fullName>
    </recommendedName>
</protein>
<dbReference type="BioCyc" id="CBUR1055526:G10QW-1173-MONOMER"/>
<keyword evidence="10" id="KW-0966">Cell projection</keyword>
<dbReference type="HOGENOM" id="CLU_893357_0_0_4"/>
<dbReference type="NCBIfam" id="TIGR03500">
    <property type="entry name" value="FliO_TIGR"/>
    <property type="match status" value="1"/>
</dbReference>
<feature type="compositionally biased region" description="Basic residues" evidence="8">
    <location>
        <begin position="113"/>
        <end position="136"/>
    </location>
</feature>
<dbReference type="PANTHER" id="PTHR38766:SF1">
    <property type="entry name" value="FLAGELLAR PROTEIN FLIO"/>
    <property type="match status" value="1"/>
</dbReference>
<dbReference type="Pfam" id="PF16973">
    <property type="entry name" value="FliN_N"/>
    <property type="match status" value="1"/>
</dbReference>
<feature type="region of interest" description="Disordered" evidence="8">
    <location>
        <begin position="93"/>
        <end position="142"/>
    </location>
</feature>
<comment type="similarity">
    <text evidence="6 7">Belongs to the FliO/MopB family.</text>
</comment>
<accession>G4MC09</accession>